<comment type="caution">
    <text evidence="1">The sequence shown here is derived from an EMBL/GenBank/DDBJ whole genome shotgun (WGS) entry which is preliminary data.</text>
</comment>
<reference evidence="1" key="1">
    <citation type="journal article" date="2021" name="PeerJ">
        <title>Extensive microbial diversity within the chicken gut microbiome revealed by metagenomics and culture.</title>
        <authorList>
            <person name="Gilroy R."/>
            <person name="Ravi A."/>
            <person name="Getino M."/>
            <person name="Pursley I."/>
            <person name="Horton D.L."/>
            <person name="Alikhan N.F."/>
            <person name="Baker D."/>
            <person name="Gharbi K."/>
            <person name="Hall N."/>
            <person name="Watson M."/>
            <person name="Adriaenssens E.M."/>
            <person name="Foster-Nyarko E."/>
            <person name="Jarju S."/>
            <person name="Secka A."/>
            <person name="Antonio M."/>
            <person name="Oren A."/>
            <person name="Chaudhuri R.R."/>
            <person name="La Ragione R."/>
            <person name="Hildebrand F."/>
            <person name="Pallen M.J."/>
        </authorList>
    </citation>
    <scope>NUCLEOTIDE SEQUENCE</scope>
    <source>
        <strain evidence="1">3204</strain>
    </source>
</reference>
<reference evidence="1" key="2">
    <citation type="submission" date="2021-04" db="EMBL/GenBank/DDBJ databases">
        <authorList>
            <person name="Gilroy R."/>
        </authorList>
    </citation>
    <scope>NUCLEOTIDE SEQUENCE</scope>
    <source>
        <strain evidence="1">3204</strain>
    </source>
</reference>
<name>A0A9D2CNT0_9LACO</name>
<evidence type="ECO:0000313" key="2">
    <source>
        <dbReference type="Proteomes" id="UP000824013"/>
    </source>
</evidence>
<gene>
    <name evidence="1" type="ORF">H9820_07550</name>
</gene>
<dbReference type="Proteomes" id="UP000824013">
    <property type="component" value="Unassembled WGS sequence"/>
</dbReference>
<protein>
    <submittedName>
        <fullName evidence="1">Uncharacterized protein</fullName>
    </submittedName>
</protein>
<proteinExistence type="predicted"/>
<evidence type="ECO:0000313" key="1">
    <source>
        <dbReference type="EMBL" id="HIY92777.1"/>
    </source>
</evidence>
<accession>A0A9D2CNT0</accession>
<organism evidence="1 2">
    <name type="scientific">Candidatus Companilactobacillus pullicola</name>
    <dbReference type="NCBI Taxonomy" id="2838523"/>
    <lineage>
        <taxon>Bacteria</taxon>
        <taxon>Bacillati</taxon>
        <taxon>Bacillota</taxon>
        <taxon>Bacilli</taxon>
        <taxon>Lactobacillales</taxon>
        <taxon>Lactobacillaceae</taxon>
        <taxon>Companilactobacillus</taxon>
    </lineage>
</organism>
<sequence length="77" mass="9011">MVHRTVLKILVPDELFNKEAANETEIESLADNFETYAMFFRYVDDALMNQKISYTDAFNMMGVGYREHKTSKKLLLN</sequence>
<dbReference type="EMBL" id="DXCM01000055">
    <property type="protein sequence ID" value="HIY92777.1"/>
    <property type="molecule type" value="Genomic_DNA"/>
</dbReference>
<dbReference type="AlphaFoldDB" id="A0A9D2CNT0"/>